<protein>
    <submittedName>
        <fullName evidence="1">Uncharacterized protein DUF4811</fullName>
    </submittedName>
</protein>
<dbReference type="Proteomes" id="UP000254912">
    <property type="component" value="Unassembled WGS sequence"/>
</dbReference>
<proteinExistence type="predicted"/>
<evidence type="ECO:0000313" key="2">
    <source>
        <dbReference type="Proteomes" id="UP000254912"/>
    </source>
</evidence>
<dbReference type="KEGG" id="wso:WSWS_00554"/>
<comment type="caution">
    <text evidence="1">The sequence shown here is derived from an EMBL/GenBank/DDBJ whole genome shotgun (WGS) entry which is preliminary data.</text>
</comment>
<reference evidence="1 2" key="1">
    <citation type="submission" date="2018-07" db="EMBL/GenBank/DDBJ databases">
        <title>Genomic Encyclopedia of Type Strains, Phase III (KMG-III): the genomes of soil and plant-associated and newly described type strains.</title>
        <authorList>
            <person name="Whitman W."/>
        </authorList>
    </citation>
    <scope>NUCLEOTIDE SEQUENCE [LARGE SCALE GENOMIC DNA]</scope>
    <source>
        <strain evidence="1 2">CECT 7031</strain>
    </source>
</reference>
<dbReference type="GeneID" id="94545759"/>
<gene>
    <name evidence="1" type="ORF">DFP99_0183</name>
</gene>
<evidence type="ECO:0000313" key="1">
    <source>
        <dbReference type="EMBL" id="RDL11765.1"/>
    </source>
</evidence>
<dbReference type="RefSeq" id="WP_070229837.1">
    <property type="nucleotide sequence ID" value="NZ_BJYO01000002.1"/>
</dbReference>
<dbReference type="AlphaFoldDB" id="A0A288QWJ8"/>
<organism evidence="1 2">
    <name type="scientific">Weissella soli</name>
    <dbReference type="NCBI Taxonomy" id="155866"/>
    <lineage>
        <taxon>Bacteria</taxon>
        <taxon>Bacillati</taxon>
        <taxon>Bacillota</taxon>
        <taxon>Bacilli</taxon>
        <taxon>Lactobacillales</taxon>
        <taxon>Lactobacillaceae</taxon>
        <taxon>Weissella</taxon>
    </lineage>
</organism>
<accession>A0A288QWJ8</accession>
<dbReference type="Pfam" id="PF16069">
    <property type="entry name" value="DUF4811"/>
    <property type="match status" value="1"/>
</dbReference>
<sequence length="250" mass="27551">MIIFVIALLAVLTFWAFMYLKHPVNTILGIFFMLLLLGATWLTTLNFHDHWGMEKVTKTETKQIYTAGETSSPAGMLLTQQIGKKSGNYVLVFRDTKDAKKATAHYAPDTKHIVNAVKKTATYRYADVTKATVTTKTTRWAWSNDFAKSLFGFTGMAGDLVKQSNQVTIPKDTWVAMTPAQAKAMAASQAAANKDPKKAQALAAQQTAMKTTIQKKVMAYAQAHPGKDLTAYTNTVTAEETAKMIKAMIK</sequence>
<dbReference type="EMBL" id="QRAS01000001">
    <property type="protein sequence ID" value="RDL11765.1"/>
    <property type="molecule type" value="Genomic_DNA"/>
</dbReference>
<name>A0A288QWJ8_9LACO</name>
<dbReference type="InterPro" id="IPR032083">
    <property type="entry name" value="DUF4811"/>
</dbReference>
<keyword evidence="2" id="KW-1185">Reference proteome</keyword>